<dbReference type="GO" id="GO:0012505">
    <property type="term" value="C:endomembrane system"/>
    <property type="evidence" value="ECO:0007669"/>
    <property type="project" value="TreeGrafter"/>
</dbReference>
<keyword evidence="7" id="KW-0406">Ion transport</keyword>
<proteinExistence type="inferred from homology"/>
<evidence type="ECO:0000256" key="3">
    <source>
        <dbReference type="ARBA" id="ARBA00022538"/>
    </source>
</evidence>
<keyword evidence="13" id="KW-1185">Reference proteome</keyword>
<keyword evidence="2" id="KW-0813">Transport</keyword>
<evidence type="ECO:0000256" key="4">
    <source>
        <dbReference type="ARBA" id="ARBA00022692"/>
    </source>
</evidence>
<name>A0A6A4QR69_LUPAL</name>
<evidence type="ECO:0000256" key="8">
    <source>
        <dbReference type="ARBA" id="ARBA00023136"/>
    </source>
</evidence>
<dbReference type="Pfam" id="PF00999">
    <property type="entry name" value="Na_H_Exchanger"/>
    <property type="match status" value="1"/>
</dbReference>
<gene>
    <name evidence="12" type="ORF">Lalb_Chr03g0024081</name>
</gene>
<dbReference type="InterPro" id="IPR006153">
    <property type="entry name" value="Cation/H_exchanger_TM"/>
</dbReference>
<feature type="transmembrane region" description="Helical" evidence="10">
    <location>
        <begin position="47"/>
        <end position="67"/>
    </location>
</feature>
<evidence type="ECO:0000256" key="5">
    <source>
        <dbReference type="ARBA" id="ARBA00022958"/>
    </source>
</evidence>
<feature type="domain" description="Cation/H+ exchanger transmembrane" evidence="11">
    <location>
        <begin position="37"/>
        <end position="190"/>
    </location>
</feature>
<dbReference type="GO" id="GO:0006885">
    <property type="term" value="P:regulation of pH"/>
    <property type="evidence" value="ECO:0007669"/>
    <property type="project" value="TreeGrafter"/>
</dbReference>
<dbReference type="InterPro" id="IPR038770">
    <property type="entry name" value="Na+/solute_symporter_sf"/>
</dbReference>
<evidence type="ECO:0000256" key="1">
    <source>
        <dbReference type="ARBA" id="ARBA00004141"/>
    </source>
</evidence>
<keyword evidence="6 10" id="KW-1133">Transmembrane helix</keyword>
<dbReference type="GO" id="GO:0016020">
    <property type="term" value="C:membrane"/>
    <property type="evidence" value="ECO:0007669"/>
    <property type="project" value="UniProtKB-SubCell"/>
</dbReference>
<dbReference type="GO" id="GO:0015297">
    <property type="term" value="F:antiporter activity"/>
    <property type="evidence" value="ECO:0007669"/>
    <property type="project" value="InterPro"/>
</dbReference>
<evidence type="ECO:0000256" key="6">
    <source>
        <dbReference type="ARBA" id="ARBA00022989"/>
    </source>
</evidence>
<keyword evidence="4 10" id="KW-0812">Transmembrane</keyword>
<feature type="transmembrane region" description="Helical" evidence="10">
    <location>
        <begin position="108"/>
        <end position="128"/>
    </location>
</feature>
<sequence>MATQNECSQRLGYLIFQLSTNFMVFMAMVIARNGLHFALKPYSQPRITSDIIVGLIMGNLGFLRSLYEEFNKTFAFIIDVGMMCYMFALGIEMDPYALFKRPTRDAQVAYVGIISTFLLAVFLSPFLFHLPTQHRIEFTLSLSTLLSSTTSPILTHLITQLKIGKSDIGKLVIAAGMHSEFLCSLFFSLVFIAMPWDTLCTGTEDKKRHWFHLYS</sequence>
<dbReference type="InterPro" id="IPR050794">
    <property type="entry name" value="CPA2_transporter"/>
</dbReference>
<dbReference type="EMBL" id="WOCE01000003">
    <property type="protein sequence ID" value="KAE9616360.1"/>
    <property type="molecule type" value="Genomic_DNA"/>
</dbReference>
<keyword evidence="8 10" id="KW-0472">Membrane</keyword>
<dbReference type="Proteomes" id="UP000447434">
    <property type="component" value="Chromosome 3"/>
</dbReference>
<feature type="transmembrane region" description="Helical" evidence="10">
    <location>
        <begin position="171"/>
        <end position="194"/>
    </location>
</feature>
<keyword evidence="5" id="KW-0630">Potassium</keyword>
<dbReference type="GO" id="GO:0006813">
    <property type="term" value="P:potassium ion transport"/>
    <property type="evidence" value="ECO:0007669"/>
    <property type="project" value="UniProtKB-KW"/>
</dbReference>
<evidence type="ECO:0000256" key="2">
    <source>
        <dbReference type="ARBA" id="ARBA00022448"/>
    </source>
</evidence>
<dbReference type="Gene3D" id="1.20.1530.20">
    <property type="match status" value="1"/>
</dbReference>
<evidence type="ECO:0000256" key="10">
    <source>
        <dbReference type="SAM" id="Phobius"/>
    </source>
</evidence>
<comment type="subcellular location">
    <subcellularLocation>
        <location evidence="1">Membrane</location>
        <topology evidence="1">Multi-pass membrane protein</topology>
    </subcellularLocation>
</comment>
<organism evidence="12 13">
    <name type="scientific">Lupinus albus</name>
    <name type="common">White lupine</name>
    <name type="synonym">Lupinus termis</name>
    <dbReference type="NCBI Taxonomy" id="3870"/>
    <lineage>
        <taxon>Eukaryota</taxon>
        <taxon>Viridiplantae</taxon>
        <taxon>Streptophyta</taxon>
        <taxon>Embryophyta</taxon>
        <taxon>Tracheophyta</taxon>
        <taxon>Spermatophyta</taxon>
        <taxon>Magnoliopsida</taxon>
        <taxon>eudicotyledons</taxon>
        <taxon>Gunneridae</taxon>
        <taxon>Pentapetalae</taxon>
        <taxon>rosids</taxon>
        <taxon>fabids</taxon>
        <taxon>Fabales</taxon>
        <taxon>Fabaceae</taxon>
        <taxon>Papilionoideae</taxon>
        <taxon>50 kb inversion clade</taxon>
        <taxon>genistoids sensu lato</taxon>
        <taxon>core genistoids</taxon>
        <taxon>Genisteae</taxon>
        <taxon>Lupinus</taxon>
    </lineage>
</organism>
<comment type="similarity">
    <text evidence="9">Belongs to the monovalent cation:proton antiporter 2 (CPA2) transporter (TC 2.A.37) family. CHX (TC 2.A.37.4) subfamily.</text>
</comment>
<dbReference type="AlphaFoldDB" id="A0A6A4QR69"/>
<evidence type="ECO:0000259" key="11">
    <source>
        <dbReference type="Pfam" id="PF00999"/>
    </source>
</evidence>
<evidence type="ECO:0000256" key="9">
    <source>
        <dbReference type="ARBA" id="ARBA00038341"/>
    </source>
</evidence>
<dbReference type="PANTHER" id="PTHR32468">
    <property type="entry name" value="CATION/H + ANTIPORTER"/>
    <property type="match status" value="1"/>
</dbReference>
<evidence type="ECO:0000313" key="13">
    <source>
        <dbReference type="Proteomes" id="UP000447434"/>
    </source>
</evidence>
<protein>
    <submittedName>
        <fullName evidence="12">Putative cation/H+ exchanger</fullName>
    </submittedName>
</protein>
<feature type="transmembrane region" description="Helical" evidence="10">
    <location>
        <begin position="73"/>
        <end position="96"/>
    </location>
</feature>
<keyword evidence="3" id="KW-0633">Potassium transport</keyword>
<accession>A0A6A4QR69</accession>
<dbReference type="PANTHER" id="PTHR32468:SF145">
    <property type="entry name" value="CATION_H(+) ANTIPORTER 28"/>
    <property type="match status" value="1"/>
</dbReference>
<dbReference type="OrthoDB" id="1735692at2759"/>
<feature type="transmembrane region" description="Helical" evidence="10">
    <location>
        <begin position="12"/>
        <end position="35"/>
    </location>
</feature>
<evidence type="ECO:0000313" key="12">
    <source>
        <dbReference type="EMBL" id="KAE9616360.1"/>
    </source>
</evidence>
<comment type="caution">
    <text evidence="12">The sequence shown here is derived from an EMBL/GenBank/DDBJ whole genome shotgun (WGS) entry which is preliminary data.</text>
</comment>
<reference evidence="13" key="1">
    <citation type="journal article" date="2020" name="Nat. Commun.">
        <title>Genome sequence of the cluster root forming white lupin.</title>
        <authorList>
            <person name="Hufnagel B."/>
            <person name="Marques A."/>
            <person name="Soriano A."/>
            <person name="Marques L."/>
            <person name="Divol F."/>
            <person name="Doumas P."/>
            <person name="Sallet E."/>
            <person name="Mancinotti D."/>
            <person name="Carrere S."/>
            <person name="Marande W."/>
            <person name="Arribat S."/>
            <person name="Keller J."/>
            <person name="Huneau C."/>
            <person name="Blein T."/>
            <person name="Aime D."/>
            <person name="Laguerre M."/>
            <person name="Taylor J."/>
            <person name="Schubert V."/>
            <person name="Nelson M."/>
            <person name="Geu-Flores F."/>
            <person name="Crespi M."/>
            <person name="Gallardo-Guerrero K."/>
            <person name="Delaux P.-M."/>
            <person name="Salse J."/>
            <person name="Berges H."/>
            <person name="Guyot R."/>
            <person name="Gouzy J."/>
            <person name="Peret B."/>
        </authorList>
    </citation>
    <scope>NUCLEOTIDE SEQUENCE [LARGE SCALE GENOMIC DNA]</scope>
    <source>
        <strain evidence="13">cv. Amiga</strain>
    </source>
</reference>
<evidence type="ECO:0000256" key="7">
    <source>
        <dbReference type="ARBA" id="ARBA00023065"/>
    </source>
</evidence>
<dbReference type="GO" id="GO:1902600">
    <property type="term" value="P:proton transmembrane transport"/>
    <property type="evidence" value="ECO:0007669"/>
    <property type="project" value="InterPro"/>
</dbReference>